<comment type="similarity">
    <text evidence="1">Belongs to the SMP-30/CGR1 family.</text>
</comment>
<feature type="binding site" evidence="3">
    <location>
        <position position="199"/>
    </location>
    <ligand>
        <name>a divalent metal cation</name>
        <dbReference type="ChEBI" id="CHEBI:60240"/>
    </ligand>
</feature>
<feature type="binding site" evidence="3">
    <location>
        <position position="103"/>
    </location>
    <ligand>
        <name>substrate</name>
    </ligand>
</feature>
<feature type="binding site" evidence="3">
    <location>
        <position position="121"/>
    </location>
    <ligand>
        <name>substrate</name>
    </ligand>
</feature>
<dbReference type="PANTHER" id="PTHR10907:SF47">
    <property type="entry name" value="REGUCALCIN"/>
    <property type="match status" value="1"/>
</dbReference>
<dbReference type="SUPFAM" id="SSF63829">
    <property type="entry name" value="Calcium-dependent phosphotriesterase"/>
    <property type="match status" value="1"/>
</dbReference>
<proteinExistence type="inferred from homology"/>
<dbReference type="GO" id="GO:0019853">
    <property type="term" value="P:L-ascorbic acid biosynthetic process"/>
    <property type="evidence" value="ECO:0007669"/>
    <property type="project" value="TreeGrafter"/>
</dbReference>
<dbReference type="Proteomes" id="UP000620075">
    <property type="component" value="Unassembled WGS sequence"/>
</dbReference>
<feature type="domain" description="SMP-30/Gluconolactonase/LRE-like region" evidence="4">
    <location>
        <begin position="16"/>
        <end position="258"/>
    </location>
</feature>
<feature type="binding site" evidence="3">
    <location>
        <position position="149"/>
    </location>
    <ligand>
        <name>a divalent metal cation</name>
        <dbReference type="ChEBI" id="CHEBI:60240"/>
    </ligand>
</feature>
<dbReference type="PRINTS" id="PR01790">
    <property type="entry name" value="SMP30FAMILY"/>
</dbReference>
<evidence type="ECO:0000313" key="5">
    <source>
        <dbReference type="EMBL" id="MBJ7604145.1"/>
    </source>
</evidence>
<protein>
    <submittedName>
        <fullName evidence="5">SMP-30/gluconolactonase/LRE family protein</fullName>
    </submittedName>
</protein>
<accession>A0A934N7X5</accession>
<dbReference type="Pfam" id="PF08450">
    <property type="entry name" value="SGL"/>
    <property type="match status" value="1"/>
</dbReference>
<keyword evidence="3" id="KW-0862">Zinc</keyword>
<feature type="active site" description="Proton donor/acceptor" evidence="2">
    <location>
        <position position="199"/>
    </location>
</feature>
<evidence type="ECO:0000256" key="1">
    <source>
        <dbReference type="ARBA" id="ARBA00008853"/>
    </source>
</evidence>
<dbReference type="GO" id="GO:0004341">
    <property type="term" value="F:gluconolactonase activity"/>
    <property type="evidence" value="ECO:0007669"/>
    <property type="project" value="TreeGrafter"/>
</dbReference>
<comment type="cofactor">
    <cofactor evidence="3">
        <name>Zn(2+)</name>
        <dbReference type="ChEBI" id="CHEBI:29105"/>
    </cofactor>
    <text evidence="3">Binds 1 divalent metal cation per subunit.</text>
</comment>
<dbReference type="AlphaFoldDB" id="A0A934N7X5"/>
<gene>
    <name evidence="5" type="ORF">JF888_13280</name>
</gene>
<evidence type="ECO:0000259" key="4">
    <source>
        <dbReference type="Pfam" id="PF08450"/>
    </source>
</evidence>
<feature type="binding site" evidence="3">
    <location>
        <position position="18"/>
    </location>
    <ligand>
        <name>a divalent metal cation</name>
        <dbReference type="ChEBI" id="CHEBI:60240"/>
    </ligand>
</feature>
<dbReference type="PANTHER" id="PTHR10907">
    <property type="entry name" value="REGUCALCIN"/>
    <property type="match status" value="1"/>
</dbReference>
<evidence type="ECO:0000256" key="2">
    <source>
        <dbReference type="PIRSR" id="PIRSR605511-1"/>
    </source>
</evidence>
<dbReference type="EMBL" id="JAEKNQ010000054">
    <property type="protein sequence ID" value="MBJ7604145.1"/>
    <property type="molecule type" value="Genomic_DNA"/>
</dbReference>
<feature type="binding site" evidence="3">
    <location>
        <position position="101"/>
    </location>
    <ligand>
        <name>substrate</name>
    </ligand>
</feature>
<reference evidence="5 6" key="1">
    <citation type="submission" date="2020-10" db="EMBL/GenBank/DDBJ databases">
        <title>Ca. Dormibacterota MAGs.</title>
        <authorList>
            <person name="Montgomery K."/>
        </authorList>
    </citation>
    <scope>NUCLEOTIDE SEQUENCE [LARGE SCALE GENOMIC DNA]</scope>
    <source>
        <strain evidence="5">SC8811_S16_3</strain>
    </source>
</reference>
<keyword evidence="3" id="KW-0479">Metal-binding</keyword>
<dbReference type="InterPro" id="IPR013658">
    <property type="entry name" value="SGL"/>
</dbReference>
<sequence length="292" mass="31691">MSGYEVELVLDAHAELGEGPIWDHRSSELIWLDILASEVHRFDPATGRDSAVDVGSHVGAAALRAEGGAVLAVRDGFATLEAGSGAARPLSKVGDNANRLRFNDGRCDSRGRFWAGTMAYDGRRGAGTLYRLERDHQVAAMLAGVTISNGIGWSPDDRTLYYIDTPTGCVDAFDYEPEAGELGRRRRLVRVEAAEGLPDGMAVDAEGFLWVAVWGGWAVHRYDGEGRLDRTVRMPVSKVTSCAFGGPDLDELFITSASTGLTAEELARQPHAGALFRHRARVHGRPEHMYRG</sequence>
<comment type="caution">
    <text evidence="5">The sequence shown here is derived from an EMBL/GenBank/DDBJ whole genome shotgun (WGS) entry which is preliminary data.</text>
</comment>
<dbReference type="Gene3D" id="2.120.10.30">
    <property type="entry name" value="TolB, C-terminal domain"/>
    <property type="match status" value="1"/>
</dbReference>
<name>A0A934N7X5_9BACT</name>
<evidence type="ECO:0000256" key="3">
    <source>
        <dbReference type="PIRSR" id="PIRSR605511-2"/>
    </source>
</evidence>
<evidence type="ECO:0000313" key="6">
    <source>
        <dbReference type="Proteomes" id="UP000620075"/>
    </source>
</evidence>
<dbReference type="InterPro" id="IPR005511">
    <property type="entry name" value="SMP-30"/>
</dbReference>
<dbReference type="RefSeq" id="WP_338181285.1">
    <property type="nucleotide sequence ID" value="NZ_JAEKNQ010000054.1"/>
</dbReference>
<dbReference type="GO" id="GO:0005509">
    <property type="term" value="F:calcium ion binding"/>
    <property type="evidence" value="ECO:0007669"/>
    <property type="project" value="TreeGrafter"/>
</dbReference>
<organism evidence="5 6">
    <name type="scientific">Candidatus Dormiibacter inghamiae</name>
    <dbReference type="NCBI Taxonomy" id="3127013"/>
    <lineage>
        <taxon>Bacteria</taxon>
        <taxon>Bacillati</taxon>
        <taxon>Candidatus Dormiibacterota</taxon>
        <taxon>Candidatus Dormibacteria</taxon>
        <taxon>Candidatus Dormibacterales</taxon>
        <taxon>Candidatus Dormibacteraceae</taxon>
        <taxon>Candidatus Dormiibacter</taxon>
    </lineage>
</organism>
<dbReference type="InterPro" id="IPR011042">
    <property type="entry name" value="6-blade_b-propeller_TolB-like"/>
</dbReference>